<dbReference type="SUPFAM" id="SSF69118">
    <property type="entry name" value="AhpD-like"/>
    <property type="match status" value="1"/>
</dbReference>
<proteinExistence type="predicted"/>
<dbReference type="Proteomes" id="UP000494245">
    <property type="component" value="Unassembled WGS sequence"/>
</dbReference>
<dbReference type="InterPro" id="IPR003779">
    <property type="entry name" value="CMD-like"/>
</dbReference>
<dbReference type="GO" id="GO:0051920">
    <property type="term" value="F:peroxiredoxin activity"/>
    <property type="evidence" value="ECO:0007669"/>
    <property type="project" value="InterPro"/>
</dbReference>
<feature type="domain" description="Carboxymuconolactone decarboxylase-like" evidence="1">
    <location>
        <begin position="18"/>
        <end position="100"/>
    </location>
</feature>
<organism evidence="2 3">
    <name type="scientific">Fundidesulfovibrio magnetotacticus</name>
    <dbReference type="NCBI Taxonomy" id="2730080"/>
    <lineage>
        <taxon>Bacteria</taxon>
        <taxon>Pseudomonadati</taxon>
        <taxon>Thermodesulfobacteriota</taxon>
        <taxon>Desulfovibrionia</taxon>
        <taxon>Desulfovibrionales</taxon>
        <taxon>Desulfovibrionaceae</taxon>
        <taxon>Fundidesulfovibrio</taxon>
    </lineage>
</organism>
<dbReference type="AlphaFoldDB" id="A0A6V8LV02"/>
<reference evidence="2 3" key="2">
    <citation type="submission" date="2020-05" db="EMBL/GenBank/DDBJ databases">
        <title>Draft genome sequence of Desulfovibrio sp. strainFSS-1.</title>
        <authorList>
            <person name="Shimoshige H."/>
            <person name="Kobayashi H."/>
            <person name="Maekawa T."/>
        </authorList>
    </citation>
    <scope>NUCLEOTIDE SEQUENCE [LARGE SCALE GENOMIC DNA]</scope>
    <source>
        <strain evidence="2 3">SIID29052-01</strain>
    </source>
</reference>
<keyword evidence="3" id="KW-1185">Reference proteome</keyword>
<accession>A0A6V8LV02</accession>
<reference evidence="2 3" key="1">
    <citation type="submission" date="2020-04" db="EMBL/GenBank/DDBJ databases">
        <authorList>
            <consortium name="Desulfovibrio sp. FSS-1 genome sequencing consortium"/>
            <person name="Shimoshige H."/>
            <person name="Kobayashi H."/>
            <person name="Maekawa T."/>
        </authorList>
    </citation>
    <scope>NUCLEOTIDE SEQUENCE [LARGE SCALE GENOMIC DNA]</scope>
    <source>
        <strain evidence="2 3">SIID29052-01</strain>
    </source>
</reference>
<dbReference type="InterPro" id="IPR029032">
    <property type="entry name" value="AhpD-like"/>
</dbReference>
<comment type="caution">
    <text evidence="2">The sequence shown here is derived from an EMBL/GenBank/DDBJ whole genome shotgun (WGS) entry which is preliminary data.</text>
</comment>
<gene>
    <name evidence="2" type="ORF">NNJEOMEG_03442</name>
</gene>
<evidence type="ECO:0000313" key="3">
    <source>
        <dbReference type="Proteomes" id="UP000494245"/>
    </source>
</evidence>
<dbReference type="RefSeq" id="WP_173086711.1">
    <property type="nucleotide sequence ID" value="NZ_BLTE01000019.1"/>
</dbReference>
<dbReference type="PANTHER" id="PTHR33930:SF2">
    <property type="entry name" value="BLR3452 PROTEIN"/>
    <property type="match status" value="1"/>
</dbReference>
<protein>
    <recommendedName>
        <fullName evidence="1">Carboxymuconolactone decarboxylase-like domain-containing protein</fullName>
    </recommendedName>
</protein>
<dbReference type="PANTHER" id="PTHR33930">
    <property type="entry name" value="ALKYL HYDROPEROXIDE REDUCTASE AHPD"/>
    <property type="match status" value="1"/>
</dbReference>
<evidence type="ECO:0000313" key="2">
    <source>
        <dbReference type="EMBL" id="GFK95574.1"/>
    </source>
</evidence>
<dbReference type="EMBL" id="BLTE01000019">
    <property type="protein sequence ID" value="GFK95574.1"/>
    <property type="molecule type" value="Genomic_DNA"/>
</dbReference>
<dbReference type="Pfam" id="PF02627">
    <property type="entry name" value="CMD"/>
    <property type="match status" value="1"/>
</dbReference>
<sequence>MKDELKPRHYEFIRTKSPGVIEAVEALGKAVRDAGPLDEKTVLLIQLGAAAANRSEGSVLSHARRALNAGASLDEVYHALTGLTSTIGFPAVAAAISWVRKALDND</sequence>
<evidence type="ECO:0000259" key="1">
    <source>
        <dbReference type="Pfam" id="PF02627"/>
    </source>
</evidence>
<name>A0A6V8LV02_9BACT</name>
<dbReference type="Gene3D" id="1.20.1290.10">
    <property type="entry name" value="AhpD-like"/>
    <property type="match status" value="1"/>
</dbReference>